<evidence type="ECO:0000256" key="9">
    <source>
        <dbReference type="ARBA" id="ARBA00074083"/>
    </source>
</evidence>
<dbReference type="SMART" id="SM00862">
    <property type="entry name" value="Trans_reg_C"/>
    <property type="match status" value="1"/>
</dbReference>
<reference evidence="14 15" key="1">
    <citation type="submission" date="2015-06" db="EMBL/GenBank/DDBJ databases">
        <title>Cloning and characterization of the uncialamcin biosynthetic gene cluster.</title>
        <authorList>
            <person name="Yan X."/>
            <person name="Huang T."/>
            <person name="Ge H."/>
            <person name="Shen B."/>
        </authorList>
    </citation>
    <scope>NUCLEOTIDE SEQUENCE [LARGE SCALE GENOMIC DNA]</scope>
    <source>
        <strain evidence="14 15">DCA2648</strain>
    </source>
</reference>
<dbReference type="Pfam" id="PF00486">
    <property type="entry name" value="Trans_reg_C"/>
    <property type="match status" value="1"/>
</dbReference>
<evidence type="ECO:0000256" key="6">
    <source>
        <dbReference type="ARBA" id="ARBA00023125"/>
    </source>
</evidence>
<accession>A0A1Q4V6P5</accession>
<evidence type="ECO:0000256" key="7">
    <source>
        <dbReference type="ARBA" id="ARBA00023163"/>
    </source>
</evidence>
<feature type="domain" description="Response regulatory" evidence="12">
    <location>
        <begin position="3"/>
        <end position="116"/>
    </location>
</feature>
<sequence length="226" mass="24912">MTRVLVVEDDPQLVRALVITLRARGYDTDAAPDGATAIRRAAARPPDAVLLDLGLPDMSGVAVLRALRGRSPAPVLVVSARRAPEEKVAALDAGADDYITKPFSMDELLARLRAAVRRTRAAPPGPVPLVTTPDFTVDLVAKKAARDGRDIRLTPTEWHLLEILVTNPGRLVAQRELLREVWGPSHSGKSHYLRVYLAQLRRKLEPDPSHPRYLITEPGMGYRFEN</sequence>
<dbReference type="Proteomes" id="UP000186455">
    <property type="component" value="Unassembled WGS sequence"/>
</dbReference>
<comment type="caution">
    <text evidence="14">The sequence shown here is derived from an EMBL/GenBank/DDBJ whole genome shotgun (WGS) entry which is preliminary data.</text>
</comment>
<dbReference type="PROSITE" id="PS50110">
    <property type="entry name" value="RESPONSE_REGULATORY"/>
    <property type="match status" value="1"/>
</dbReference>
<keyword evidence="2" id="KW-0963">Cytoplasm</keyword>
<dbReference type="EMBL" id="LFBV01000004">
    <property type="protein sequence ID" value="OKH93484.1"/>
    <property type="molecule type" value="Genomic_DNA"/>
</dbReference>
<dbReference type="InterPro" id="IPR001867">
    <property type="entry name" value="OmpR/PhoB-type_DNA-bd"/>
</dbReference>
<feature type="domain" description="OmpR/PhoB-type" evidence="13">
    <location>
        <begin position="127"/>
        <end position="226"/>
    </location>
</feature>
<dbReference type="STRING" id="1048205.AB852_18550"/>
<dbReference type="FunFam" id="1.10.10.10:FF:000210">
    <property type="entry name" value="Winged-helix transcriptional response regulator KdpE"/>
    <property type="match status" value="1"/>
</dbReference>
<dbReference type="AlphaFoldDB" id="A0A1Q4V6P5"/>
<evidence type="ECO:0000256" key="1">
    <source>
        <dbReference type="ARBA" id="ARBA00004496"/>
    </source>
</evidence>
<dbReference type="PANTHER" id="PTHR48111">
    <property type="entry name" value="REGULATOR OF RPOS"/>
    <property type="match status" value="1"/>
</dbReference>
<evidence type="ECO:0000313" key="14">
    <source>
        <dbReference type="EMBL" id="OKH93484.1"/>
    </source>
</evidence>
<comment type="subcellular location">
    <subcellularLocation>
        <location evidence="1">Cytoplasm</location>
    </subcellularLocation>
</comment>
<keyword evidence="6 11" id="KW-0238">DNA-binding</keyword>
<dbReference type="GO" id="GO:0000987">
    <property type="term" value="F:cis-regulatory region sequence-specific DNA binding"/>
    <property type="evidence" value="ECO:0007669"/>
    <property type="project" value="UniProtKB-ARBA"/>
</dbReference>
<dbReference type="GO" id="GO:0000156">
    <property type="term" value="F:phosphorelay response regulator activity"/>
    <property type="evidence" value="ECO:0007669"/>
    <property type="project" value="TreeGrafter"/>
</dbReference>
<evidence type="ECO:0000256" key="8">
    <source>
        <dbReference type="ARBA" id="ARBA00057085"/>
    </source>
</evidence>
<dbReference type="InterPro" id="IPR036388">
    <property type="entry name" value="WH-like_DNA-bd_sf"/>
</dbReference>
<organism evidence="14 15">
    <name type="scientific">Streptomyces uncialis</name>
    <dbReference type="NCBI Taxonomy" id="1048205"/>
    <lineage>
        <taxon>Bacteria</taxon>
        <taxon>Bacillati</taxon>
        <taxon>Actinomycetota</taxon>
        <taxon>Actinomycetes</taxon>
        <taxon>Kitasatosporales</taxon>
        <taxon>Streptomycetaceae</taxon>
        <taxon>Streptomyces</taxon>
    </lineage>
</organism>
<gene>
    <name evidence="14" type="ORF">AB852_18550</name>
</gene>
<dbReference type="GO" id="GO:0045893">
    <property type="term" value="P:positive regulation of DNA-templated transcription"/>
    <property type="evidence" value="ECO:0007669"/>
    <property type="project" value="UniProtKB-ARBA"/>
</dbReference>
<evidence type="ECO:0000256" key="2">
    <source>
        <dbReference type="ARBA" id="ARBA00022490"/>
    </source>
</evidence>
<keyword evidence="15" id="KW-1185">Reference proteome</keyword>
<feature type="DNA-binding region" description="OmpR/PhoB-type" evidence="11">
    <location>
        <begin position="127"/>
        <end position="226"/>
    </location>
</feature>
<evidence type="ECO:0000313" key="15">
    <source>
        <dbReference type="Proteomes" id="UP000186455"/>
    </source>
</evidence>
<dbReference type="Gene3D" id="1.10.10.10">
    <property type="entry name" value="Winged helix-like DNA-binding domain superfamily/Winged helix DNA-binding domain"/>
    <property type="match status" value="1"/>
</dbReference>
<dbReference type="GO" id="GO:0042802">
    <property type="term" value="F:identical protein binding"/>
    <property type="evidence" value="ECO:0007669"/>
    <property type="project" value="UniProtKB-ARBA"/>
</dbReference>
<dbReference type="GO" id="GO:0032993">
    <property type="term" value="C:protein-DNA complex"/>
    <property type="evidence" value="ECO:0007669"/>
    <property type="project" value="TreeGrafter"/>
</dbReference>
<dbReference type="Gene3D" id="3.40.50.2300">
    <property type="match status" value="1"/>
</dbReference>
<keyword evidence="5" id="KW-0805">Transcription regulation</keyword>
<dbReference type="InterPro" id="IPR039420">
    <property type="entry name" value="WalR-like"/>
</dbReference>
<dbReference type="RefSeq" id="WP_073789823.1">
    <property type="nucleotide sequence ID" value="NZ_CP108638.1"/>
</dbReference>
<dbReference type="Gene3D" id="6.10.250.690">
    <property type="match status" value="1"/>
</dbReference>
<dbReference type="FunFam" id="3.40.50.2300:FF:000021">
    <property type="entry name" value="Two-component system response regulator KdpE"/>
    <property type="match status" value="1"/>
</dbReference>
<evidence type="ECO:0000256" key="5">
    <source>
        <dbReference type="ARBA" id="ARBA00023015"/>
    </source>
</evidence>
<dbReference type="PANTHER" id="PTHR48111:SF50">
    <property type="entry name" value="KDP OPERON TRANSCRIPTIONAL REGULATORY PROTEIN KDPE"/>
    <property type="match status" value="1"/>
</dbReference>
<dbReference type="SMART" id="SM00448">
    <property type="entry name" value="REC"/>
    <property type="match status" value="1"/>
</dbReference>
<dbReference type="Pfam" id="PF00072">
    <property type="entry name" value="Response_reg"/>
    <property type="match status" value="1"/>
</dbReference>
<keyword evidence="4" id="KW-0902">Two-component regulatory system</keyword>
<evidence type="ECO:0000256" key="10">
    <source>
        <dbReference type="PROSITE-ProRule" id="PRU00169"/>
    </source>
</evidence>
<evidence type="ECO:0000256" key="11">
    <source>
        <dbReference type="PROSITE-ProRule" id="PRU01091"/>
    </source>
</evidence>
<evidence type="ECO:0000256" key="3">
    <source>
        <dbReference type="ARBA" id="ARBA00022553"/>
    </source>
</evidence>
<comment type="function">
    <text evidence="8">Member of the two-component regulatory system KdpD/KdpE involved in the regulation of the kdp operon. Upon phosphorylation by KdpD, functions as a transcription regulator by direct binding to promoter regions of target genes to positively regulate their expression.</text>
</comment>
<dbReference type="SUPFAM" id="SSF52172">
    <property type="entry name" value="CheY-like"/>
    <property type="match status" value="1"/>
</dbReference>
<name>A0A1Q4V6P5_9ACTN</name>
<keyword evidence="7" id="KW-0804">Transcription</keyword>
<keyword evidence="3 10" id="KW-0597">Phosphoprotein</keyword>
<dbReference type="PROSITE" id="PS51755">
    <property type="entry name" value="OMPR_PHOB"/>
    <property type="match status" value="1"/>
</dbReference>
<protein>
    <recommendedName>
        <fullName evidence="9">Transcriptional regulatory protein KdpE</fullName>
    </recommendedName>
</protein>
<dbReference type="GO" id="GO:0005829">
    <property type="term" value="C:cytosol"/>
    <property type="evidence" value="ECO:0007669"/>
    <property type="project" value="TreeGrafter"/>
</dbReference>
<evidence type="ECO:0000256" key="4">
    <source>
        <dbReference type="ARBA" id="ARBA00023012"/>
    </source>
</evidence>
<dbReference type="InterPro" id="IPR011006">
    <property type="entry name" value="CheY-like_superfamily"/>
</dbReference>
<evidence type="ECO:0000259" key="13">
    <source>
        <dbReference type="PROSITE" id="PS51755"/>
    </source>
</evidence>
<dbReference type="CDD" id="cd00383">
    <property type="entry name" value="trans_reg_C"/>
    <property type="match status" value="1"/>
</dbReference>
<proteinExistence type="predicted"/>
<feature type="modified residue" description="4-aspartylphosphate" evidence="10">
    <location>
        <position position="52"/>
    </location>
</feature>
<dbReference type="InterPro" id="IPR001789">
    <property type="entry name" value="Sig_transdc_resp-reg_receiver"/>
</dbReference>
<evidence type="ECO:0000259" key="12">
    <source>
        <dbReference type="PROSITE" id="PS50110"/>
    </source>
</evidence>